<accession>A0ABX8LPM4</accession>
<name>A0ABX8LPM4_9BACT</name>
<dbReference type="Pfam" id="PF11392">
    <property type="entry name" value="AllH"/>
    <property type="match status" value="1"/>
</dbReference>
<evidence type="ECO:0000313" key="2">
    <source>
        <dbReference type="Proteomes" id="UP000683559"/>
    </source>
</evidence>
<proteinExistence type="predicted"/>
<reference evidence="1 2" key="1">
    <citation type="submission" date="2021-06" db="EMBL/GenBank/DDBJ databases">
        <title>Gemonas diversity in paddy soil.</title>
        <authorList>
            <person name="Liu G."/>
        </authorList>
    </citation>
    <scope>NUCLEOTIDE SEQUENCE [LARGE SCALE GENOMIC DNA]</scope>
    <source>
        <strain evidence="1 2">RG2</strain>
    </source>
</reference>
<keyword evidence="2" id="KW-1185">Reference proteome</keyword>
<dbReference type="InterPro" id="IPR021530">
    <property type="entry name" value="AllH-like"/>
</dbReference>
<evidence type="ECO:0000313" key="1">
    <source>
        <dbReference type="EMBL" id="QXE92650.1"/>
    </source>
</evidence>
<dbReference type="RefSeq" id="WP_217289198.1">
    <property type="nucleotide sequence ID" value="NZ_CP077683.1"/>
</dbReference>
<sequence>MQAGSIGCEALRLSRHNAAGRVVGVFARAAHLEAGGEVVTVGDSSISRHPYTISLAGCLPSLELGERFRFEEAGLMFERRGWFNLRGLEEFSPQAGVCRPALSICQLHCLAETRRALGGCYRQGGLGELLFCAHDQSPFAMAAEAQVATLKNALEREAWGALIGPIGGLAGLGVGLTPSGDDFLCGFFASLVFRRESGLWGPSKEDIDRWAQLAAAGTSTFSGQMIRCAARGLVTEEVAAWLTAVHLGRPEGIFDLTRKIASFGHTSGTDQLCGLVTTLESLLRSKVVNKRDSFQFYTPPVIGETCHSKRDRRTN</sequence>
<dbReference type="EMBL" id="CP077683">
    <property type="protein sequence ID" value="QXE92650.1"/>
    <property type="molecule type" value="Genomic_DNA"/>
</dbReference>
<gene>
    <name evidence="1" type="ORF">KP001_09075</name>
</gene>
<dbReference type="Proteomes" id="UP000683559">
    <property type="component" value="Chromosome"/>
</dbReference>
<protein>
    <submittedName>
        <fullName evidence="1">DUF2877 domain-containing protein</fullName>
    </submittedName>
</protein>
<organism evidence="1 2">
    <name type="scientific">Geomonas subterranea</name>
    <dbReference type="NCBI Taxonomy" id="2847989"/>
    <lineage>
        <taxon>Bacteria</taxon>
        <taxon>Pseudomonadati</taxon>
        <taxon>Thermodesulfobacteriota</taxon>
        <taxon>Desulfuromonadia</taxon>
        <taxon>Geobacterales</taxon>
        <taxon>Geobacteraceae</taxon>
        <taxon>Geomonas</taxon>
    </lineage>
</organism>